<dbReference type="EMBL" id="JBBHJZ010000003">
    <property type="protein sequence ID" value="MEJ5978366.1"/>
    <property type="molecule type" value="Genomic_DNA"/>
</dbReference>
<sequence>MPADAVPVPIEAPAPVGPSITGRFNVLGPPVKPRCPPSPNGEIVVCAQNNEQFRLRPLPDRYEQKEGPPELKLGENASAKVEVERGGVGGVISNRVMMRMKLKF</sequence>
<evidence type="ECO:0000313" key="1">
    <source>
        <dbReference type="EMBL" id="MEJ5978366.1"/>
    </source>
</evidence>
<protein>
    <submittedName>
        <fullName evidence="1">Uncharacterized protein</fullName>
    </submittedName>
</protein>
<name>A0ABU8S0C1_9SPHN</name>
<reference evidence="1 2" key="1">
    <citation type="submission" date="2024-03" db="EMBL/GenBank/DDBJ databases">
        <authorList>
            <person name="Jo J.-H."/>
        </authorList>
    </citation>
    <scope>NUCLEOTIDE SEQUENCE [LARGE SCALE GENOMIC DNA]</scope>
    <source>
        <strain evidence="1 2">PS1R-30</strain>
    </source>
</reference>
<accession>A0ABU8S0C1</accession>
<gene>
    <name evidence="1" type="ORF">WG901_17060</name>
</gene>
<evidence type="ECO:0000313" key="2">
    <source>
        <dbReference type="Proteomes" id="UP001361239"/>
    </source>
</evidence>
<proteinExistence type="predicted"/>
<keyword evidence="2" id="KW-1185">Reference proteome</keyword>
<dbReference type="RefSeq" id="WP_339588292.1">
    <property type="nucleotide sequence ID" value="NZ_JBBHJZ010000003.1"/>
</dbReference>
<dbReference type="Proteomes" id="UP001361239">
    <property type="component" value="Unassembled WGS sequence"/>
</dbReference>
<organism evidence="1 2">
    <name type="scientific">Novosphingobium anseongense</name>
    <dbReference type="NCBI Taxonomy" id="3133436"/>
    <lineage>
        <taxon>Bacteria</taxon>
        <taxon>Pseudomonadati</taxon>
        <taxon>Pseudomonadota</taxon>
        <taxon>Alphaproteobacteria</taxon>
        <taxon>Sphingomonadales</taxon>
        <taxon>Sphingomonadaceae</taxon>
        <taxon>Novosphingobium</taxon>
    </lineage>
</organism>
<comment type="caution">
    <text evidence="1">The sequence shown here is derived from an EMBL/GenBank/DDBJ whole genome shotgun (WGS) entry which is preliminary data.</text>
</comment>